<feature type="compositionally biased region" description="Basic and acidic residues" evidence="1">
    <location>
        <begin position="78"/>
        <end position="90"/>
    </location>
</feature>
<comment type="caution">
    <text evidence="2">The sequence shown here is derived from an EMBL/GenBank/DDBJ whole genome shotgun (WGS) entry which is preliminary data.</text>
</comment>
<reference evidence="2 3" key="1">
    <citation type="submission" date="2019-05" db="EMBL/GenBank/DDBJ databases">
        <title>Another draft genome of Portunus trituberculatus and its Hox gene families provides insights of decapod evolution.</title>
        <authorList>
            <person name="Jeong J.-H."/>
            <person name="Song I."/>
            <person name="Kim S."/>
            <person name="Choi T."/>
            <person name="Kim D."/>
            <person name="Ryu S."/>
            <person name="Kim W."/>
        </authorList>
    </citation>
    <scope>NUCLEOTIDE SEQUENCE [LARGE SCALE GENOMIC DNA]</scope>
    <source>
        <tissue evidence="2">Muscle</tissue>
    </source>
</reference>
<evidence type="ECO:0000256" key="1">
    <source>
        <dbReference type="SAM" id="MobiDB-lite"/>
    </source>
</evidence>
<accession>A0A5B7DCI5</accession>
<proteinExistence type="predicted"/>
<sequence>MEGLEECQIENVLIFLAIAMKSGSRELQAVFMASGFGNYANRADRAAEQDLLSVVELCLWQSQASLPPSEAGSVLTNVKERREAEETVQG</sequence>
<organism evidence="2 3">
    <name type="scientific">Portunus trituberculatus</name>
    <name type="common">Swimming crab</name>
    <name type="synonym">Neptunus trituberculatus</name>
    <dbReference type="NCBI Taxonomy" id="210409"/>
    <lineage>
        <taxon>Eukaryota</taxon>
        <taxon>Metazoa</taxon>
        <taxon>Ecdysozoa</taxon>
        <taxon>Arthropoda</taxon>
        <taxon>Crustacea</taxon>
        <taxon>Multicrustacea</taxon>
        <taxon>Malacostraca</taxon>
        <taxon>Eumalacostraca</taxon>
        <taxon>Eucarida</taxon>
        <taxon>Decapoda</taxon>
        <taxon>Pleocyemata</taxon>
        <taxon>Brachyura</taxon>
        <taxon>Eubrachyura</taxon>
        <taxon>Portunoidea</taxon>
        <taxon>Portunidae</taxon>
        <taxon>Portuninae</taxon>
        <taxon>Portunus</taxon>
    </lineage>
</organism>
<protein>
    <submittedName>
        <fullName evidence="2">Uncharacterized protein</fullName>
    </submittedName>
</protein>
<keyword evidence="3" id="KW-1185">Reference proteome</keyword>
<gene>
    <name evidence="2" type="ORF">E2C01_011826</name>
</gene>
<dbReference type="AlphaFoldDB" id="A0A5B7DCI5"/>
<evidence type="ECO:0000313" key="3">
    <source>
        <dbReference type="Proteomes" id="UP000324222"/>
    </source>
</evidence>
<dbReference type="EMBL" id="VSRR010000722">
    <property type="protein sequence ID" value="MPC18927.1"/>
    <property type="molecule type" value="Genomic_DNA"/>
</dbReference>
<dbReference type="Proteomes" id="UP000324222">
    <property type="component" value="Unassembled WGS sequence"/>
</dbReference>
<evidence type="ECO:0000313" key="2">
    <source>
        <dbReference type="EMBL" id="MPC18927.1"/>
    </source>
</evidence>
<feature type="region of interest" description="Disordered" evidence="1">
    <location>
        <begin position="67"/>
        <end position="90"/>
    </location>
</feature>
<name>A0A5B7DCI5_PORTR</name>